<dbReference type="GO" id="GO:0004497">
    <property type="term" value="F:monooxygenase activity"/>
    <property type="evidence" value="ECO:0007669"/>
    <property type="project" value="UniProtKB-KW"/>
</dbReference>
<dbReference type="PANTHER" id="PTHR24364:SF18">
    <property type="entry name" value="LP06937P"/>
    <property type="match status" value="1"/>
</dbReference>
<evidence type="ECO:0000256" key="4">
    <source>
        <dbReference type="SAM" id="SignalP"/>
    </source>
</evidence>
<protein>
    <submittedName>
        <fullName evidence="5">Oplophorus-luciferin 2-monooxygenase non-catalytic subunit</fullName>
    </submittedName>
</protein>
<evidence type="ECO:0000256" key="3">
    <source>
        <dbReference type="ARBA" id="ARBA00022737"/>
    </source>
</evidence>
<keyword evidence="2 4" id="KW-0732">Signal</keyword>
<evidence type="ECO:0000313" key="5">
    <source>
        <dbReference type="EMBL" id="MPC95984.1"/>
    </source>
</evidence>
<gene>
    <name evidence="5" type="primary">LUCB_8</name>
    <name evidence="5" type="ORF">E2C01_091217</name>
</gene>
<dbReference type="OrthoDB" id="6374742at2759"/>
<accession>A0A5B7JUF6</accession>
<dbReference type="GO" id="GO:0016020">
    <property type="term" value="C:membrane"/>
    <property type="evidence" value="ECO:0007669"/>
    <property type="project" value="TreeGrafter"/>
</dbReference>
<dbReference type="PANTHER" id="PTHR24364">
    <property type="entry name" value="LP06937P"/>
    <property type="match status" value="1"/>
</dbReference>
<keyword evidence="6" id="KW-1185">Reference proteome</keyword>
<name>A0A5B7JUF6_PORTR</name>
<dbReference type="InterPro" id="IPR032675">
    <property type="entry name" value="LRR_dom_sf"/>
</dbReference>
<keyword evidence="5" id="KW-0503">Monooxygenase</keyword>
<dbReference type="InterPro" id="IPR052286">
    <property type="entry name" value="Wnt_signaling_inhibitor"/>
</dbReference>
<dbReference type="AlphaFoldDB" id="A0A5B7JUF6"/>
<comment type="caution">
    <text evidence="5">The sequence shown here is derived from an EMBL/GenBank/DDBJ whole genome shotgun (WGS) entry which is preliminary data.</text>
</comment>
<dbReference type="EMBL" id="VSRR010104175">
    <property type="protein sequence ID" value="MPC95984.1"/>
    <property type="molecule type" value="Genomic_DNA"/>
</dbReference>
<evidence type="ECO:0000313" key="6">
    <source>
        <dbReference type="Proteomes" id="UP000324222"/>
    </source>
</evidence>
<feature type="chain" id="PRO_5023066536" evidence="4">
    <location>
        <begin position="17"/>
        <end position="295"/>
    </location>
</feature>
<sequence>MLRCALFLTLLAACAANDWPCPQPATILPCVCTADAQYELTMDCSDVQNSKTLAQVFQTHFSFNSFKQLIINPTNPSISLQDLPAGVFGPVSFKKIDITNTRIHTVEEQALVNSHTTLEYLNIQDNKINNFSFETLKLFTALVNFNIANNKLSGTCPDIESGSLLFLNLSDNSGFTLRAETFLKAPYLEKIFLNNMRLGASVPADVFKSLKFLEELQMNHNDIPGELIENFIDPELRPLMSLTLNNNKITQLHHLAITGKSHYTTTAMHACPANNRHHYLRKPFPHSNVTKFSKL</sequence>
<dbReference type="Proteomes" id="UP000324222">
    <property type="component" value="Unassembled WGS sequence"/>
</dbReference>
<keyword evidence="1" id="KW-0433">Leucine-rich repeat</keyword>
<evidence type="ECO:0000256" key="2">
    <source>
        <dbReference type="ARBA" id="ARBA00022729"/>
    </source>
</evidence>
<dbReference type="SUPFAM" id="SSF52058">
    <property type="entry name" value="L domain-like"/>
    <property type="match status" value="1"/>
</dbReference>
<evidence type="ECO:0000256" key="1">
    <source>
        <dbReference type="ARBA" id="ARBA00022614"/>
    </source>
</evidence>
<keyword evidence="3" id="KW-0677">Repeat</keyword>
<feature type="signal peptide" evidence="4">
    <location>
        <begin position="1"/>
        <end position="16"/>
    </location>
</feature>
<reference evidence="5 6" key="1">
    <citation type="submission" date="2019-05" db="EMBL/GenBank/DDBJ databases">
        <title>Another draft genome of Portunus trituberculatus and its Hox gene families provides insights of decapod evolution.</title>
        <authorList>
            <person name="Jeong J.-H."/>
            <person name="Song I."/>
            <person name="Kim S."/>
            <person name="Choi T."/>
            <person name="Kim D."/>
            <person name="Ryu S."/>
            <person name="Kim W."/>
        </authorList>
    </citation>
    <scope>NUCLEOTIDE SEQUENCE [LARGE SCALE GENOMIC DNA]</scope>
    <source>
        <tissue evidence="5">Muscle</tissue>
    </source>
</reference>
<organism evidence="5 6">
    <name type="scientific">Portunus trituberculatus</name>
    <name type="common">Swimming crab</name>
    <name type="synonym">Neptunus trituberculatus</name>
    <dbReference type="NCBI Taxonomy" id="210409"/>
    <lineage>
        <taxon>Eukaryota</taxon>
        <taxon>Metazoa</taxon>
        <taxon>Ecdysozoa</taxon>
        <taxon>Arthropoda</taxon>
        <taxon>Crustacea</taxon>
        <taxon>Multicrustacea</taxon>
        <taxon>Malacostraca</taxon>
        <taxon>Eumalacostraca</taxon>
        <taxon>Eucarida</taxon>
        <taxon>Decapoda</taxon>
        <taxon>Pleocyemata</taxon>
        <taxon>Brachyura</taxon>
        <taxon>Eubrachyura</taxon>
        <taxon>Portunoidea</taxon>
        <taxon>Portunidae</taxon>
        <taxon>Portuninae</taxon>
        <taxon>Portunus</taxon>
    </lineage>
</organism>
<keyword evidence="5" id="KW-0560">Oxidoreductase</keyword>
<proteinExistence type="predicted"/>
<dbReference type="Gene3D" id="3.80.10.10">
    <property type="entry name" value="Ribonuclease Inhibitor"/>
    <property type="match status" value="2"/>
</dbReference>